<organism evidence="1">
    <name type="scientific">Candidatus Kentrum sp. SD</name>
    <dbReference type="NCBI Taxonomy" id="2126332"/>
    <lineage>
        <taxon>Bacteria</taxon>
        <taxon>Pseudomonadati</taxon>
        <taxon>Pseudomonadota</taxon>
        <taxon>Gammaproteobacteria</taxon>
        <taxon>Candidatus Kentrum</taxon>
    </lineage>
</organism>
<dbReference type="AlphaFoldDB" id="A0A451BJA3"/>
<protein>
    <submittedName>
        <fullName evidence="1">Uncharacterized protein</fullName>
    </submittedName>
</protein>
<name>A0A451BJA3_9GAMM</name>
<dbReference type="EMBL" id="CAADHB010000013">
    <property type="protein sequence ID" value="VFK78362.1"/>
    <property type="molecule type" value="Genomic_DNA"/>
</dbReference>
<evidence type="ECO:0000313" key="1">
    <source>
        <dbReference type="EMBL" id="VFK78362.1"/>
    </source>
</evidence>
<accession>A0A451BJA3</accession>
<reference evidence="1" key="1">
    <citation type="submission" date="2019-02" db="EMBL/GenBank/DDBJ databases">
        <authorList>
            <person name="Gruber-Vodicka R. H."/>
            <person name="Seah K. B. B."/>
        </authorList>
    </citation>
    <scope>NUCLEOTIDE SEQUENCE</scope>
    <source>
        <strain evidence="1">BECK_S127</strain>
    </source>
</reference>
<proteinExistence type="predicted"/>
<gene>
    <name evidence="1" type="ORF">BECKSD772D_GA0070982_10136</name>
</gene>
<sequence length="96" mass="11602">MKSIECETKWKAVLIGKIQGYRLMQFPLNNWRYRGNIWAWLKYSGKSILRNRTVAYRYVEQRNGEYSNSRHYAKAFTLFLTYVSSCRRRAYATLIF</sequence>